<dbReference type="Gene3D" id="1.10.10.10">
    <property type="entry name" value="Winged helix-like DNA-binding domain superfamily/Winged helix DNA-binding domain"/>
    <property type="match status" value="1"/>
</dbReference>
<dbReference type="InterPro" id="IPR036390">
    <property type="entry name" value="WH_DNA-bd_sf"/>
</dbReference>
<keyword evidence="4" id="KW-0804">Transcription</keyword>
<evidence type="ECO:0000256" key="3">
    <source>
        <dbReference type="ARBA" id="ARBA00022478"/>
    </source>
</evidence>
<evidence type="ECO:0000313" key="7">
    <source>
        <dbReference type="Proteomes" id="UP000265618"/>
    </source>
</evidence>
<protein>
    <submittedName>
        <fullName evidence="6">RNA polymerase Rpc34</fullName>
    </submittedName>
</protein>
<keyword evidence="7" id="KW-1185">Reference proteome</keyword>
<gene>
    <name evidence="6" type="ORF">KIPB_004047</name>
</gene>
<evidence type="ECO:0000313" key="6">
    <source>
        <dbReference type="EMBL" id="GIQ82835.1"/>
    </source>
</evidence>
<dbReference type="AlphaFoldDB" id="A0A9K3CUU1"/>
<keyword evidence="5" id="KW-0539">Nucleus</keyword>
<name>A0A9K3CUU1_9EUKA</name>
<evidence type="ECO:0000256" key="5">
    <source>
        <dbReference type="ARBA" id="ARBA00023242"/>
    </source>
</evidence>
<comment type="caution">
    <text evidence="6">The sequence shown here is derived from an EMBL/GenBank/DDBJ whole genome shotgun (WGS) entry which is preliminary data.</text>
</comment>
<dbReference type="EMBL" id="BDIP01000830">
    <property type="protein sequence ID" value="GIQ82835.1"/>
    <property type="molecule type" value="Genomic_DNA"/>
</dbReference>
<keyword evidence="3" id="KW-0240">DNA-directed RNA polymerase</keyword>
<dbReference type="PANTHER" id="PTHR12780">
    <property type="entry name" value="RNA POLYMERASE III DNA DIRECTED , 39KD SUBUNIT-RELATED"/>
    <property type="match status" value="1"/>
</dbReference>
<evidence type="ECO:0000256" key="4">
    <source>
        <dbReference type="ARBA" id="ARBA00023163"/>
    </source>
</evidence>
<dbReference type="SUPFAM" id="SSF46785">
    <property type="entry name" value="Winged helix' DNA-binding domain"/>
    <property type="match status" value="1"/>
</dbReference>
<dbReference type="Proteomes" id="UP000265618">
    <property type="component" value="Unassembled WGS sequence"/>
</dbReference>
<proteinExistence type="inferred from homology"/>
<dbReference type="InterPro" id="IPR007832">
    <property type="entry name" value="RNA_pol_Rpc34"/>
</dbReference>
<dbReference type="InterPro" id="IPR016049">
    <property type="entry name" value="RNA_pol_Rpc34-like"/>
</dbReference>
<dbReference type="OrthoDB" id="613763at2759"/>
<sequence>MGVSPPVTDSATVEVQAKRATRKETLVAIAYAALYGIFCLRGCNYIPALGRVRAYFTDIPAGTDRSPVKVNVSRLSGDIKRVYSAVVQAGHDGITVKEIRTATSLSQVIVSKALKGLESFQMVSQVRSVTQGSKKVYILMGLRPSAEITGGPWYQGSTFDEDLVERLVTKAQMCIAKTKMNGASVAKVTSQLQASGETTKALKPEDVARLLDAMVAEGLLERIQTRGQNLYVCVSAMVGDDEVHSVLPELCYSVCVPCMRCPVRNRCRSGNVLCPEKCQYMKAWMDGDVSMTQ</sequence>
<evidence type="ECO:0000256" key="2">
    <source>
        <dbReference type="ARBA" id="ARBA00011038"/>
    </source>
</evidence>
<reference evidence="6 7" key="1">
    <citation type="journal article" date="2018" name="PLoS ONE">
        <title>The draft genome of Kipferlia bialata reveals reductive genome evolution in fornicate parasites.</title>
        <authorList>
            <person name="Tanifuji G."/>
            <person name="Takabayashi S."/>
            <person name="Kume K."/>
            <person name="Takagi M."/>
            <person name="Nakayama T."/>
            <person name="Kamikawa R."/>
            <person name="Inagaki Y."/>
            <person name="Hashimoto T."/>
        </authorList>
    </citation>
    <scope>NUCLEOTIDE SEQUENCE [LARGE SCALE GENOMIC DNA]</scope>
    <source>
        <strain evidence="6">NY0173</strain>
    </source>
</reference>
<dbReference type="GO" id="GO:0006383">
    <property type="term" value="P:transcription by RNA polymerase III"/>
    <property type="evidence" value="ECO:0007669"/>
    <property type="project" value="InterPro"/>
</dbReference>
<organism evidence="6 7">
    <name type="scientific">Kipferlia bialata</name>
    <dbReference type="NCBI Taxonomy" id="797122"/>
    <lineage>
        <taxon>Eukaryota</taxon>
        <taxon>Metamonada</taxon>
        <taxon>Carpediemonas-like organisms</taxon>
        <taxon>Kipferlia</taxon>
    </lineage>
</organism>
<dbReference type="GO" id="GO:0005666">
    <property type="term" value="C:RNA polymerase III complex"/>
    <property type="evidence" value="ECO:0007669"/>
    <property type="project" value="InterPro"/>
</dbReference>
<dbReference type="InterPro" id="IPR036388">
    <property type="entry name" value="WH-like_DNA-bd_sf"/>
</dbReference>
<comment type="subcellular location">
    <subcellularLocation>
        <location evidence="1">Nucleus</location>
    </subcellularLocation>
</comment>
<dbReference type="Pfam" id="PF05158">
    <property type="entry name" value="RNA_pol_Rpc34"/>
    <property type="match status" value="2"/>
</dbReference>
<comment type="similarity">
    <text evidence="2">Belongs to the eukaryotic RPC34/RPC39 RNA polymerase subunit family.</text>
</comment>
<accession>A0A9K3CUU1</accession>
<evidence type="ECO:0000256" key="1">
    <source>
        <dbReference type="ARBA" id="ARBA00004123"/>
    </source>
</evidence>